<dbReference type="Gene3D" id="1.10.287.70">
    <property type="match status" value="1"/>
</dbReference>
<gene>
    <name evidence="7" type="ORF">B4U80_02536</name>
</gene>
<feature type="domain" description="Ion transport" evidence="6">
    <location>
        <begin position="59"/>
        <end position="194"/>
    </location>
</feature>
<dbReference type="EMBL" id="NCKV01005847">
    <property type="protein sequence ID" value="RWS23806.1"/>
    <property type="molecule type" value="Genomic_DNA"/>
</dbReference>
<dbReference type="PANTHER" id="PTHR10217:SF548">
    <property type="entry name" value="GH12235P"/>
    <property type="match status" value="1"/>
</dbReference>
<dbReference type="GO" id="GO:0042391">
    <property type="term" value="P:regulation of membrane potential"/>
    <property type="evidence" value="ECO:0007669"/>
    <property type="project" value="TreeGrafter"/>
</dbReference>
<evidence type="ECO:0000259" key="6">
    <source>
        <dbReference type="Pfam" id="PF00520"/>
    </source>
</evidence>
<name>A0A443S8B7_9ACAR</name>
<keyword evidence="3 5" id="KW-1133">Transmembrane helix</keyword>
<organism evidence="7 8">
    <name type="scientific">Leptotrombidium deliense</name>
    <dbReference type="NCBI Taxonomy" id="299467"/>
    <lineage>
        <taxon>Eukaryota</taxon>
        <taxon>Metazoa</taxon>
        <taxon>Ecdysozoa</taxon>
        <taxon>Arthropoda</taxon>
        <taxon>Chelicerata</taxon>
        <taxon>Arachnida</taxon>
        <taxon>Acari</taxon>
        <taxon>Acariformes</taxon>
        <taxon>Trombidiformes</taxon>
        <taxon>Prostigmata</taxon>
        <taxon>Anystina</taxon>
        <taxon>Parasitengona</taxon>
        <taxon>Trombiculoidea</taxon>
        <taxon>Trombiculidae</taxon>
        <taxon>Leptotrombidium</taxon>
    </lineage>
</organism>
<keyword evidence="8" id="KW-1185">Reference proteome</keyword>
<dbReference type="GO" id="GO:0005886">
    <property type="term" value="C:plasma membrane"/>
    <property type="evidence" value="ECO:0007669"/>
    <property type="project" value="TreeGrafter"/>
</dbReference>
<dbReference type="InterPro" id="IPR005821">
    <property type="entry name" value="Ion_trans_dom"/>
</dbReference>
<evidence type="ECO:0000313" key="8">
    <source>
        <dbReference type="Proteomes" id="UP000288716"/>
    </source>
</evidence>
<dbReference type="InterPro" id="IPR050818">
    <property type="entry name" value="KCNH_animal-type"/>
</dbReference>
<dbReference type="STRING" id="299467.A0A443S8B7"/>
<evidence type="ECO:0000256" key="4">
    <source>
        <dbReference type="ARBA" id="ARBA00023136"/>
    </source>
</evidence>
<sequence>MNLAVYVLSLGSDVLPEYKYESQGIPEVIDPGLNEQFKKSSLTNRHKYTILHYSPFKALWDWFILILVIYTAIFTPYTAAFLLNSNNQANKVHSEDNSTIKELRLHVINVVEKESNSNGYHYGVDIFLVIDIVVDIMFIIDIIINFRTTYISGTDEVVSAPVKIAIHYLRGWFIIDVVAAIPFDVIFLIYGAGTDDVSNNFFISVYVC</sequence>
<feature type="transmembrane region" description="Helical" evidence="5">
    <location>
        <begin position="62"/>
        <end position="83"/>
    </location>
</feature>
<dbReference type="SUPFAM" id="SSF81324">
    <property type="entry name" value="Voltage-gated potassium channels"/>
    <property type="match status" value="1"/>
</dbReference>
<dbReference type="OrthoDB" id="432483at2759"/>
<evidence type="ECO:0000256" key="2">
    <source>
        <dbReference type="ARBA" id="ARBA00022692"/>
    </source>
</evidence>
<feature type="transmembrane region" description="Helical" evidence="5">
    <location>
        <begin position="126"/>
        <end position="144"/>
    </location>
</feature>
<evidence type="ECO:0000256" key="3">
    <source>
        <dbReference type="ARBA" id="ARBA00022989"/>
    </source>
</evidence>
<dbReference type="Proteomes" id="UP000288716">
    <property type="component" value="Unassembled WGS sequence"/>
</dbReference>
<dbReference type="VEuPathDB" id="VectorBase:LDEU008234"/>
<protein>
    <submittedName>
        <fullName evidence="7">Potassium voltage-gated channel subfamily H member 6-like isoform X2</fullName>
    </submittedName>
</protein>
<keyword evidence="2 5" id="KW-0812">Transmembrane</keyword>
<feature type="transmembrane region" description="Helical" evidence="5">
    <location>
        <begin position="172"/>
        <end position="192"/>
    </location>
</feature>
<dbReference type="GO" id="GO:0005242">
    <property type="term" value="F:inward rectifier potassium channel activity"/>
    <property type="evidence" value="ECO:0007669"/>
    <property type="project" value="TreeGrafter"/>
</dbReference>
<evidence type="ECO:0000256" key="1">
    <source>
        <dbReference type="ARBA" id="ARBA00004141"/>
    </source>
</evidence>
<dbReference type="Pfam" id="PF00520">
    <property type="entry name" value="Ion_trans"/>
    <property type="match status" value="1"/>
</dbReference>
<keyword evidence="4 5" id="KW-0472">Membrane</keyword>
<evidence type="ECO:0000256" key="5">
    <source>
        <dbReference type="SAM" id="Phobius"/>
    </source>
</evidence>
<dbReference type="AlphaFoldDB" id="A0A443S8B7"/>
<comment type="caution">
    <text evidence="7">The sequence shown here is derived from an EMBL/GenBank/DDBJ whole genome shotgun (WGS) entry which is preliminary data.</text>
</comment>
<dbReference type="PANTHER" id="PTHR10217">
    <property type="entry name" value="VOLTAGE AND LIGAND GATED POTASSIUM CHANNEL"/>
    <property type="match status" value="1"/>
</dbReference>
<comment type="subcellular location">
    <subcellularLocation>
        <location evidence="1">Membrane</location>
        <topology evidence="1">Multi-pass membrane protein</topology>
    </subcellularLocation>
</comment>
<evidence type="ECO:0000313" key="7">
    <source>
        <dbReference type="EMBL" id="RWS23806.1"/>
    </source>
</evidence>
<proteinExistence type="predicted"/>
<accession>A0A443S8B7</accession>
<reference evidence="7 8" key="1">
    <citation type="journal article" date="2018" name="Gigascience">
        <title>Genomes of trombidid mites reveal novel predicted allergens and laterally-transferred genes associated with secondary metabolism.</title>
        <authorList>
            <person name="Dong X."/>
            <person name="Chaisiri K."/>
            <person name="Xia D."/>
            <person name="Armstrong S.D."/>
            <person name="Fang Y."/>
            <person name="Donnelly M.J."/>
            <person name="Kadowaki T."/>
            <person name="McGarry J.W."/>
            <person name="Darby A.C."/>
            <person name="Makepeace B.L."/>
        </authorList>
    </citation>
    <scope>NUCLEOTIDE SEQUENCE [LARGE SCALE GENOMIC DNA]</scope>
    <source>
        <strain evidence="7">UoL-UT</strain>
    </source>
</reference>